<feature type="chain" id="PRO_5037827499" description="Lipoprotein" evidence="1">
    <location>
        <begin position="25"/>
        <end position="186"/>
    </location>
</feature>
<sequence>MRLAPASWIVLAGSLLLAGCGATAPTPVAGGTPAKPFKLLAGQVGTEREFNNYYSGEIDTWLLRGVGYDDLLQGKWGRAAFRIEETFYDEVGGSVGGKRVRLRVGNDYTLSGEAGGKAVSGTYDGRFGSRAEAGDRTVYLERRNVRIEGRTPTGPFVVTTTMQAHEIQLLGLLAVLLAGDPSQYGP</sequence>
<proteinExistence type="predicted"/>
<evidence type="ECO:0000256" key="1">
    <source>
        <dbReference type="SAM" id="SignalP"/>
    </source>
</evidence>
<dbReference type="Proteomes" id="UP000703893">
    <property type="component" value="Unassembled WGS sequence"/>
</dbReference>
<dbReference type="AlphaFoldDB" id="A0A937X0V9"/>
<evidence type="ECO:0000313" key="3">
    <source>
        <dbReference type="Proteomes" id="UP000703893"/>
    </source>
</evidence>
<comment type="caution">
    <text evidence="2">The sequence shown here is derived from an EMBL/GenBank/DDBJ whole genome shotgun (WGS) entry which is preliminary data.</text>
</comment>
<accession>A0A937X0V9</accession>
<feature type="signal peptide" evidence="1">
    <location>
        <begin position="1"/>
        <end position="24"/>
    </location>
</feature>
<dbReference type="PROSITE" id="PS51257">
    <property type="entry name" value="PROKAR_LIPOPROTEIN"/>
    <property type="match status" value="1"/>
</dbReference>
<dbReference type="EMBL" id="VGJX01000075">
    <property type="protein sequence ID" value="MBM3273909.1"/>
    <property type="molecule type" value="Genomic_DNA"/>
</dbReference>
<name>A0A937X0V9_9BACT</name>
<evidence type="ECO:0008006" key="4">
    <source>
        <dbReference type="Google" id="ProtNLM"/>
    </source>
</evidence>
<reference evidence="2 3" key="1">
    <citation type="submission" date="2019-03" db="EMBL/GenBank/DDBJ databases">
        <title>Lake Tanganyika Metagenome-Assembled Genomes (MAGs).</title>
        <authorList>
            <person name="Tran P."/>
        </authorList>
    </citation>
    <scope>NUCLEOTIDE SEQUENCE [LARGE SCALE GENOMIC DNA]</scope>
    <source>
        <strain evidence="2">K_DeepCast_65m_m2_236</strain>
    </source>
</reference>
<evidence type="ECO:0000313" key="2">
    <source>
        <dbReference type="EMBL" id="MBM3273909.1"/>
    </source>
</evidence>
<protein>
    <recommendedName>
        <fullName evidence="4">Lipoprotein</fullName>
    </recommendedName>
</protein>
<organism evidence="2 3">
    <name type="scientific">Candidatus Tanganyikabacteria bacterium</name>
    <dbReference type="NCBI Taxonomy" id="2961651"/>
    <lineage>
        <taxon>Bacteria</taxon>
        <taxon>Bacillati</taxon>
        <taxon>Candidatus Sericytochromatia</taxon>
        <taxon>Candidatus Tanganyikabacteria</taxon>
    </lineage>
</organism>
<keyword evidence="1" id="KW-0732">Signal</keyword>
<gene>
    <name evidence="2" type="ORF">FJZ00_02060</name>
</gene>